<sequence length="164" mass="17954">MASLLCLFAYACLSDSAQFEDVTSLIPDEAEFALALSREHYSALEDGVKLMESGSDRAAAQLFNKGFQETQHPAFPYHLGMIFLQNGDFRRGLPTLDASITYMSNLPASAHSFLAGPDAGVMQLPAFSQILYNAGMARQQMGRPDLALPLFVRAIELDSTFSYC</sequence>
<keyword evidence="2" id="KW-0732">Signal</keyword>
<feature type="repeat" description="TPR" evidence="1">
    <location>
        <begin position="128"/>
        <end position="161"/>
    </location>
</feature>
<dbReference type="Gene3D" id="1.25.40.10">
    <property type="entry name" value="Tetratricopeptide repeat domain"/>
    <property type="match status" value="1"/>
</dbReference>
<organism evidence="3">
    <name type="scientific">Palpitomonas bilix</name>
    <dbReference type="NCBI Taxonomy" id="652834"/>
    <lineage>
        <taxon>Eukaryota</taxon>
        <taxon>Eukaryota incertae sedis</taxon>
    </lineage>
</organism>
<accession>A0A7S3DAK1</accession>
<feature type="chain" id="PRO_5031520906" description="Tetratricopeptide repeat protein" evidence="2">
    <location>
        <begin position="20"/>
        <end position="164"/>
    </location>
</feature>
<dbReference type="PROSITE" id="PS50005">
    <property type="entry name" value="TPR"/>
    <property type="match status" value="1"/>
</dbReference>
<name>A0A7S3DAK1_9EUKA</name>
<evidence type="ECO:0000256" key="1">
    <source>
        <dbReference type="PROSITE-ProRule" id="PRU00339"/>
    </source>
</evidence>
<dbReference type="EMBL" id="HBIB01020542">
    <property type="protein sequence ID" value="CAE0251079.1"/>
    <property type="molecule type" value="Transcribed_RNA"/>
</dbReference>
<dbReference type="SUPFAM" id="SSF48452">
    <property type="entry name" value="TPR-like"/>
    <property type="match status" value="1"/>
</dbReference>
<protein>
    <recommendedName>
        <fullName evidence="4">Tetratricopeptide repeat protein</fullName>
    </recommendedName>
</protein>
<evidence type="ECO:0008006" key="4">
    <source>
        <dbReference type="Google" id="ProtNLM"/>
    </source>
</evidence>
<evidence type="ECO:0000313" key="3">
    <source>
        <dbReference type="EMBL" id="CAE0251079.1"/>
    </source>
</evidence>
<gene>
    <name evidence="3" type="ORF">PBIL07802_LOCUS13286</name>
</gene>
<keyword evidence="1" id="KW-0802">TPR repeat</keyword>
<dbReference type="InterPro" id="IPR011990">
    <property type="entry name" value="TPR-like_helical_dom_sf"/>
</dbReference>
<dbReference type="InterPro" id="IPR019734">
    <property type="entry name" value="TPR_rpt"/>
</dbReference>
<evidence type="ECO:0000256" key="2">
    <source>
        <dbReference type="SAM" id="SignalP"/>
    </source>
</evidence>
<feature type="signal peptide" evidence="2">
    <location>
        <begin position="1"/>
        <end position="19"/>
    </location>
</feature>
<dbReference type="AlphaFoldDB" id="A0A7S3DAK1"/>
<proteinExistence type="predicted"/>
<reference evidence="3" key="1">
    <citation type="submission" date="2021-01" db="EMBL/GenBank/DDBJ databases">
        <authorList>
            <person name="Corre E."/>
            <person name="Pelletier E."/>
            <person name="Niang G."/>
            <person name="Scheremetjew M."/>
            <person name="Finn R."/>
            <person name="Kale V."/>
            <person name="Holt S."/>
            <person name="Cochrane G."/>
            <person name="Meng A."/>
            <person name="Brown T."/>
            <person name="Cohen L."/>
        </authorList>
    </citation>
    <scope>NUCLEOTIDE SEQUENCE</scope>
    <source>
        <strain evidence="3">NIES-2562</strain>
    </source>
</reference>